<gene>
    <name evidence="2" type="ORF">KEF85_06750</name>
</gene>
<feature type="chain" id="PRO_5037432615" description="PEP-CTERM protein-sorting domain-containing protein" evidence="1">
    <location>
        <begin position="23"/>
        <end position="170"/>
    </location>
</feature>
<evidence type="ECO:0008006" key="4">
    <source>
        <dbReference type="Google" id="ProtNLM"/>
    </source>
</evidence>
<dbReference type="RefSeq" id="WP_215584349.1">
    <property type="nucleotide sequence ID" value="NZ_CP073754.1"/>
</dbReference>
<dbReference type="EMBL" id="CP073754">
    <property type="protein sequence ID" value="QWF72142.1"/>
    <property type="molecule type" value="Genomic_DNA"/>
</dbReference>
<evidence type="ECO:0000313" key="3">
    <source>
        <dbReference type="Proteomes" id="UP000676649"/>
    </source>
</evidence>
<evidence type="ECO:0000256" key="1">
    <source>
        <dbReference type="SAM" id="SignalP"/>
    </source>
</evidence>
<feature type="signal peptide" evidence="1">
    <location>
        <begin position="1"/>
        <end position="22"/>
    </location>
</feature>
<evidence type="ECO:0000313" key="2">
    <source>
        <dbReference type="EMBL" id="QWF72142.1"/>
    </source>
</evidence>
<keyword evidence="1" id="KW-0732">Signal</keyword>
<dbReference type="Proteomes" id="UP000676649">
    <property type="component" value="Chromosome"/>
</dbReference>
<organism evidence="2 3">
    <name type="scientific">Methylomonas paludis</name>
    <dbReference type="NCBI Taxonomy" id="1173101"/>
    <lineage>
        <taxon>Bacteria</taxon>
        <taxon>Pseudomonadati</taxon>
        <taxon>Pseudomonadota</taxon>
        <taxon>Gammaproteobacteria</taxon>
        <taxon>Methylococcales</taxon>
        <taxon>Methylococcaceae</taxon>
        <taxon>Methylomonas</taxon>
    </lineage>
</organism>
<proteinExistence type="predicted"/>
<keyword evidence="3" id="KW-1185">Reference proteome</keyword>
<name>A0A975MQI4_9GAMM</name>
<reference evidence="2" key="1">
    <citation type="submission" date="2021-04" db="EMBL/GenBank/DDBJ databases">
        <title>Draft genome sequence data of methanotrophic Methylovulum sp. strain S1L and Methylomonas sp. strain S2AM isolated from boreal lake water columns.</title>
        <authorList>
            <person name="Rissanen A.J."/>
            <person name="Mangayil R."/>
            <person name="Svenning M.M."/>
            <person name="Khanongnuch R."/>
        </authorList>
    </citation>
    <scope>NUCLEOTIDE SEQUENCE</scope>
    <source>
        <strain evidence="2">S2AM</strain>
    </source>
</reference>
<accession>A0A975MQI4</accession>
<sequence>MNRMFLSLAFIVATLCSTAGYADSFAEYIETGVDDVGDSFQIIFSYNTTRQEISSIASAGFNDPIGSYSGITHLFFLNNQAPFDNQYLISNNLGYAIQFMVSPHHGRLSPALISGSNIYALTVDPYTTNDWLPYTHVSLYPVPEAQQWAMMLSGLPLLAGFIRRTGKNPA</sequence>
<dbReference type="KEGG" id="mpad:KEF85_06750"/>
<protein>
    <recommendedName>
        <fullName evidence="4">PEP-CTERM protein-sorting domain-containing protein</fullName>
    </recommendedName>
</protein>
<dbReference type="AlphaFoldDB" id="A0A975MQI4"/>